<evidence type="ECO:0000256" key="1">
    <source>
        <dbReference type="ARBA" id="ARBA00004479"/>
    </source>
</evidence>
<name>A0ABC8ZTL9_9POAL</name>
<organism evidence="11 13">
    <name type="scientific">Urochloa decumbens</name>
    <dbReference type="NCBI Taxonomy" id="240449"/>
    <lineage>
        <taxon>Eukaryota</taxon>
        <taxon>Viridiplantae</taxon>
        <taxon>Streptophyta</taxon>
        <taxon>Embryophyta</taxon>
        <taxon>Tracheophyta</taxon>
        <taxon>Spermatophyta</taxon>
        <taxon>Magnoliopsida</taxon>
        <taxon>Liliopsida</taxon>
        <taxon>Poales</taxon>
        <taxon>Poaceae</taxon>
        <taxon>PACMAD clade</taxon>
        <taxon>Panicoideae</taxon>
        <taxon>Panicodae</taxon>
        <taxon>Paniceae</taxon>
        <taxon>Melinidinae</taxon>
        <taxon>Urochloa</taxon>
    </lineage>
</organism>
<evidence type="ECO:0000256" key="4">
    <source>
        <dbReference type="ARBA" id="ARBA00022729"/>
    </source>
</evidence>
<feature type="chain" id="PRO_5044721451" description="Leucine-rich repeat-containing N-terminal plant-type domain-containing protein" evidence="9">
    <location>
        <begin position="45"/>
        <end position="185"/>
    </location>
</feature>
<keyword evidence="2" id="KW-0433">Leucine-rich repeat</keyword>
<evidence type="ECO:0000256" key="7">
    <source>
        <dbReference type="ARBA" id="ARBA00023136"/>
    </source>
</evidence>
<dbReference type="PANTHER" id="PTHR48061:SF2">
    <property type="entry name" value="RECEPTOR LIKE PROTEIN 30-LIKE"/>
    <property type="match status" value="1"/>
</dbReference>
<evidence type="ECO:0000256" key="6">
    <source>
        <dbReference type="ARBA" id="ARBA00022989"/>
    </source>
</evidence>
<keyword evidence="5" id="KW-0677">Repeat</keyword>
<evidence type="ECO:0000256" key="2">
    <source>
        <dbReference type="ARBA" id="ARBA00022614"/>
    </source>
</evidence>
<evidence type="ECO:0000313" key="12">
    <source>
        <dbReference type="EMBL" id="CAL4978021.1"/>
    </source>
</evidence>
<comment type="subcellular location">
    <subcellularLocation>
        <location evidence="1">Membrane</location>
        <topology evidence="1">Single-pass type I membrane protein</topology>
    </subcellularLocation>
</comment>
<keyword evidence="4 9" id="KW-0732">Signal</keyword>
<reference evidence="11" key="1">
    <citation type="submission" date="2024-10" db="EMBL/GenBank/DDBJ databases">
        <authorList>
            <person name="Ryan C."/>
        </authorList>
    </citation>
    <scope>NUCLEOTIDE SEQUENCE [LARGE SCALE GENOMIC DNA]</scope>
</reference>
<dbReference type="EMBL" id="OZ075130">
    <property type="protein sequence ID" value="CAL4978021.1"/>
    <property type="molecule type" value="Genomic_DNA"/>
</dbReference>
<sequence length="185" mass="20028">MARSCSMASSIASHRKPLFLLCRLLTHALLHLCCSCSLIGAAQSRSNLPPCEPEQALALLRLKASFPATNHSTSPSCALGSWPAGADCCRWEGVRCGYVVPRYAAGGQVVYLDLSNCACGPEKRVSLDAVALFNLPSLRHVNRACSNDDGFDVSSSSKLPPQVSQLRLLKLKLPRNRQGLRHKKD</sequence>
<dbReference type="InterPro" id="IPR032675">
    <property type="entry name" value="LRR_dom_sf"/>
</dbReference>
<dbReference type="PANTHER" id="PTHR48061">
    <property type="entry name" value="LEUCINE-RICH REPEAT RECEPTOR PROTEIN KINASE EMS1-LIKE-RELATED"/>
    <property type="match status" value="1"/>
</dbReference>
<protein>
    <recommendedName>
        <fullName evidence="10">Leucine-rich repeat-containing N-terminal plant-type domain-containing protein</fullName>
    </recommendedName>
</protein>
<feature type="domain" description="Leucine-rich repeat-containing N-terminal plant-type" evidence="10">
    <location>
        <begin position="53"/>
        <end position="96"/>
    </location>
</feature>
<keyword evidence="8" id="KW-0325">Glycoprotein</keyword>
<evidence type="ECO:0000313" key="11">
    <source>
        <dbReference type="EMBL" id="CAL4965433.1"/>
    </source>
</evidence>
<evidence type="ECO:0000256" key="3">
    <source>
        <dbReference type="ARBA" id="ARBA00022692"/>
    </source>
</evidence>
<dbReference type="GO" id="GO:0016020">
    <property type="term" value="C:membrane"/>
    <property type="evidence" value="ECO:0007669"/>
    <property type="project" value="UniProtKB-SubCell"/>
</dbReference>
<evidence type="ECO:0000313" key="13">
    <source>
        <dbReference type="Proteomes" id="UP001497457"/>
    </source>
</evidence>
<dbReference type="Pfam" id="PF08263">
    <property type="entry name" value="LRRNT_2"/>
    <property type="match status" value="1"/>
</dbReference>
<dbReference type="InterPro" id="IPR046956">
    <property type="entry name" value="RLP23-like"/>
</dbReference>
<evidence type="ECO:0000256" key="9">
    <source>
        <dbReference type="SAM" id="SignalP"/>
    </source>
</evidence>
<dbReference type="Proteomes" id="UP001497457">
    <property type="component" value="Chromosome 19rd"/>
</dbReference>
<keyword evidence="3" id="KW-0812">Transmembrane</keyword>
<dbReference type="EMBL" id="OZ075129">
    <property type="protein sequence ID" value="CAL4965433.1"/>
    <property type="molecule type" value="Genomic_DNA"/>
</dbReference>
<keyword evidence="7" id="KW-0472">Membrane</keyword>
<feature type="signal peptide" evidence="9">
    <location>
        <begin position="1"/>
        <end position="44"/>
    </location>
</feature>
<dbReference type="AlphaFoldDB" id="A0ABC8ZTL9"/>
<dbReference type="InterPro" id="IPR013210">
    <property type="entry name" value="LRR_N_plant-typ"/>
</dbReference>
<evidence type="ECO:0000259" key="10">
    <source>
        <dbReference type="Pfam" id="PF08263"/>
    </source>
</evidence>
<evidence type="ECO:0000256" key="8">
    <source>
        <dbReference type="ARBA" id="ARBA00023180"/>
    </source>
</evidence>
<keyword evidence="6" id="KW-1133">Transmembrane helix</keyword>
<dbReference type="Proteomes" id="UP001497457">
    <property type="component" value="Chromosome 20rd"/>
</dbReference>
<proteinExistence type="predicted"/>
<gene>
    <name evidence="11" type="ORF">URODEC1_LOCUS47213</name>
    <name evidence="12" type="ORF">URODEC1_LOCUS54492</name>
</gene>
<accession>A0ABC8ZTL9</accession>
<evidence type="ECO:0000256" key="5">
    <source>
        <dbReference type="ARBA" id="ARBA00022737"/>
    </source>
</evidence>
<dbReference type="Gene3D" id="3.80.10.10">
    <property type="entry name" value="Ribonuclease Inhibitor"/>
    <property type="match status" value="1"/>
</dbReference>
<keyword evidence="13" id="KW-1185">Reference proteome</keyword>